<evidence type="ECO:0000313" key="13">
    <source>
        <dbReference type="EMBL" id="KAG2444246.1"/>
    </source>
</evidence>
<gene>
    <name evidence="13" type="ORF">HXX76_001003</name>
</gene>
<feature type="compositionally biased region" description="Basic and acidic residues" evidence="11">
    <location>
        <begin position="802"/>
        <end position="816"/>
    </location>
</feature>
<dbReference type="PANTHER" id="PTHR31646:SF1">
    <property type="entry name" value="ALPHA-1,2-MANNOSYLTRANSFERASE MNN2"/>
    <property type="match status" value="1"/>
</dbReference>
<feature type="compositionally biased region" description="Low complexity" evidence="11">
    <location>
        <begin position="954"/>
        <end position="970"/>
    </location>
</feature>
<dbReference type="InterPro" id="IPR022751">
    <property type="entry name" value="Alpha_mannosyltransferase"/>
</dbReference>
<feature type="compositionally biased region" description="Low complexity" evidence="11">
    <location>
        <begin position="735"/>
        <end position="748"/>
    </location>
</feature>
<dbReference type="SUPFAM" id="SSF53448">
    <property type="entry name" value="Nucleotide-diphospho-sugar transferases"/>
    <property type="match status" value="1"/>
</dbReference>
<feature type="compositionally biased region" description="Low complexity" evidence="11">
    <location>
        <begin position="818"/>
        <end position="836"/>
    </location>
</feature>
<reference evidence="13" key="1">
    <citation type="journal article" date="2020" name="bioRxiv">
        <title>Comparative genomics of Chlamydomonas.</title>
        <authorList>
            <person name="Craig R.J."/>
            <person name="Hasan A.R."/>
            <person name="Ness R.W."/>
            <person name="Keightley P.D."/>
        </authorList>
    </citation>
    <scope>NUCLEOTIDE SEQUENCE</scope>
    <source>
        <strain evidence="13">SAG 7.73</strain>
    </source>
</reference>
<evidence type="ECO:0000313" key="14">
    <source>
        <dbReference type="Proteomes" id="UP000650467"/>
    </source>
</evidence>
<organism evidence="13 14">
    <name type="scientific">Chlamydomonas incerta</name>
    <dbReference type="NCBI Taxonomy" id="51695"/>
    <lineage>
        <taxon>Eukaryota</taxon>
        <taxon>Viridiplantae</taxon>
        <taxon>Chlorophyta</taxon>
        <taxon>core chlorophytes</taxon>
        <taxon>Chlorophyceae</taxon>
        <taxon>CS clade</taxon>
        <taxon>Chlamydomonadales</taxon>
        <taxon>Chlamydomonadaceae</taxon>
        <taxon>Chlamydomonas</taxon>
    </lineage>
</organism>
<dbReference type="InterPro" id="IPR029044">
    <property type="entry name" value="Nucleotide-diphossugar_trans"/>
</dbReference>
<evidence type="ECO:0000256" key="10">
    <source>
        <dbReference type="ARBA" id="ARBA00037847"/>
    </source>
</evidence>
<feature type="compositionally biased region" description="Pro residues" evidence="11">
    <location>
        <begin position="995"/>
        <end position="1060"/>
    </location>
</feature>
<keyword evidence="5 12" id="KW-0812">Transmembrane</keyword>
<feature type="compositionally biased region" description="Gly residues" evidence="11">
    <location>
        <begin position="281"/>
        <end position="293"/>
    </location>
</feature>
<keyword evidence="8" id="KW-0333">Golgi apparatus</keyword>
<keyword evidence="4" id="KW-0808">Transferase</keyword>
<evidence type="ECO:0000256" key="1">
    <source>
        <dbReference type="ARBA" id="ARBA00004394"/>
    </source>
</evidence>
<dbReference type="Gene3D" id="3.90.550.10">
    <property type="entry name" value="Spore Coat Polysaccharide Biosynthesis Protein SpsA, Chain A"/>
    <property type="match status" value="1"/>
</dbReference>
<comment type="subcellular location">
    <subcellularLocation>
        <location evidence="10">Endomembrane system</location>
        <topology evidence="10">Single-pass membrane protein</topology>
    </subcellularLocation>
    <subcellularLocation>
        <location evidence="1">Golgi apparatus membrane</location>
    </subcellularLocation>
    <subcellularLocation>
        <location evidence="2">Membrane</location>
        <topology evidence="2">Single-pass type II membrane protein</topology>
    </subcellularLocation>
</comment>
<feature type="region of interest" description="Disordered" evidence="11">
    <location>
        <begin position="623"/>
        <end position="696"/>
    </location>
</feature>
<evidence type="ECO:0000256" key="6">
    <source>
        <dbReference type="ARBA" id="ARBA00022968"/>
    </source>
</evidence>
<dbReference type="PANTHER" id="PTHR31646">
    <property type="entry name" value="ALPHA-1,2-MANNOSYLTRANSFERASE MNN2"/>
    <property type="match status" value="1"/>
</dbReference>
<feature type="region of interest" description="Disordered" evidence="11">
    <location>
        <begin position="194"/>
        <end position="224"/>
    </location>
</feature>
<evidence type="ECO:0000256" key="7">
    <source>
        <dbReference type="ARBA" id="ARBA00022989"/>
    </source>
</evidence>
<feature type="region of interest" description="Disordered" evidence="11">
    <location>
        <begin position="954"/>
        <end position="1061"/>
    </location>
</feature>
<accession>A0A836B0Q4</accession>
<evidence type="ECO:0000256" key="5">
    <source>
        <dbReference type="ARBA" id="ARBA00022692"/>
    </source>
</evidence>
<feature type="compositionally biased region" description="Low complexity" evidence="11">
    <location>
        <begin position="268"/>
        <end position="280"/>
    </location>
</feature>
<feature type="compositionally biased region" description="Pro residues" evidence="11">
    <location>
        <begin position="628"/>
        <end position="662"/>
    </location>
</feature>
<feature type="transmembrane region" description="Helical" evidence="12">
    <location>
        <begin position="47"/>
        <end position="67"/>
    </location>
</feature>
<name>A0A836B0Q4_CHLIN</name>
<dbReference type="GO" id="GO:0000026">
    <property type="term" value="F:alpha-1,2-mannosyltransferase activity"/>
    <property type="evidence" value="ECO:0007669"/>
    <property type="project" value="TreeGrafter"/>
</dbReference>
<evidence type="ECO:0000256" key="2">
    <source>
        <dbReference type="ARBA" id="ARBA00004606"/>
    </source>
</evidence>
<feature type="compositionally biased region" description="Basic residues" evidence="11">
    <location>
        <begin position="665"/>
        <end position="674"/>
    </location>
</feature>
<feature type="compositionally biased region" description="Gly residues" evidence="11">
    <location>
        <begin position="124"/>
        <end position="148"/>
    </location>
</feature>
<evidence type="ECO:0000256" key="3">
    <source>
        <dbReference type="ARBA" id="ARBA00009105"/>
    </source>
</evidence>
<comment type="similarity">
    <text evidence="3">Belongs to the MNN1/MNT family.</text>
</comment>
<dbReference type="Pfam" id="PF11051">
    <property type="entry name" value="Mannosyl_trans3"/>
    <property type="match status" value="1"/>
</dbReference>
<keyword evidence="9 12" id="KW-0472">Membrane</keyword>
<feature type="compositionally biased region" description="Low complexity" evidence="11">
    <location>
        <begin position="866"/>
        <end position="875"/>
    </location>
</feature>
<keyword evidence="7 12" id="KW-1133">Transmembrane helix</keyword>
<evidence type="ECO:0000256" key="4">
    <source>
        <dbReference type="ARBA" id="ARBA00022679"/>
    </source>
</evidence>
<feature type="compositionally biased region" description="Low complexity" evidence="11">
    <location>
        <begin position="985"/>
        <end position="994"/>
    </location>
</feature>
<evidence type="ECO:0000256" key="12">
    <source>
        <dbReference type="SAM" id="Phobius"/>
    </source>
</evidence>
<dbReference type="Proteomes" id="UP000650467">
    <property type="component" value="Unassembled WGS sequence"/>
</dbReference>
<feature type="compositionally biased region" description="Gly residues" evidence="11">
    <location>
        <begin position="1516"/>
        <end position="1530"/>
    </location>
</feature>
<dbReference type="EMBL" id="JAEHOC010000002">
    <property type="protein sequence ID" value="KAG2444246.1"/>
    <property type="molecule type" value="Genomic_DNA"/>
</dbReference>
<sequence length="1616" mass="165644">MRAQSRYAALRHPRDDGALHSLFASPPPAQRGARAQRRRALFGLRNMLIAAVCVTSVLFWLAVHYYVRPGEHWKSRVLGEDPYDSFYGDARALSDEELQALAHDLQEGKEETYFSAGGSDNAAGAGGGAARATGEGGGGAADSSGGGSSNNSSSSSSGDGGGGGGGGGVGDELQQSSQQMTKVWAALWARGVGRNRFKGTGGGDGDEGERHKRAAGAPPPLPQLDSCRRCAAFSATDFLPGAADAALAAQDPYAAVLQAEAEAAAEAASRAGSGGSSNSSGSGGGGGRSGVGGGVGWGGSGGLDVRRRQCRRDAPYIGGEVRGPYVQWYHNRIIKYIQSPEYRARAARIAAHGGRGLLIPAGGPRYTTNLLISLHVIRRHFNCSLPIEVAWQGDAEMDWATWAAIQRNFAPIRGFNVKSQPHPVPNLHGKTFDATSYSGKVFALALSEFKEVLLLDADSLPLVDPAQLFDDPRFRAHGSLFWPDAWTGEASRVVMGGYGIDAEKAERVLAMGRGTGRRDAESGQLLLDRSRHLDVIEALLFINRHPDSNAGLLWGDKDTYWLAMAAVGKAHCYNQVAVPPSGFFHWAEDMLLNKITDKKGPGWQLGGFVQNLEDEPFVYGVNSMAGAPAPPPPAPPPEPPLPPADPSPPQLPWPPPAPPAPSPQWKRKHKKLRPGHLDGGASSSSGAAAGGHRKVGRTVGELVQQMYERDRERHQEQLAAEAAVAAKEARDAAAAAAAAAKQGAQRRLAAAEEGEAEVEEAGAGAGVGAGAGAAARRRNLLQAAQGGDQEDREEEDQGTGDYKAEAARLGVERDDATGDASAAGAGAAAAAAHASPPLVPSTPPPPAPSPPPPAPPDATRNESVLAAARDAAAADVADEDAAESDAAAAADEQAAAEAGAAAEVDGALTAAVAAAALNTTEAHRDEGRWRQLVGAVANATSGLEAGLLAGRAGEALNGSSSDSSSSSSSSSGGGLGATSVPTPGPASANSTAATSPPPLPPPPAPSVSPSQPAPAPEPQPAPQPAPEPHPPSPRLQPQPPSLPAPPSLTSRPPPDAPAWPPVALRAHYGGWRGRAKRPGESLLAPLGPGLTRPVFLHRTINKVSLGALPWLPELLSAPITQRWARYYLALESEGPTRGVPWDYTVPAHAITILEAAAPEPTAAAAAAAKAVAAAAAARGHGGVEGVDGGEGGGGGEADPELSGLRWLPTGQRGSAPAHGASLAAWLVAEWRSIGGRRGGGSSSGGGEDAARLAEWETWALGGRGEDEGGGGSGLWGWWLSGGGRKGAGAGGARRKAVSGGRRGSDAAVAVDPAAAANSSSDSSPAGPQMCLLVGSSSSGSSSDGLAAAAAATQAGSGGGCPWGRADVEAYLRAIDAGLPLDRHPAAEAACRPQLLAAAAAAANATAAAAARAEAILVAVDKQKWLQRRERLRNAGGHSDDEKGKDDDFDWLPWFFRGAVDSYRNARYDGILDVLPLPRTTTAPYAYLETATGEGGGLSPPSPENLAARRPEAEAAAGGGTDASSSGGGAAAGAAAAGAAAPPLTSYLYYMWDGDGLDAPPPLPALRQDWSSPWPCADSPTAAVLRASYAAYAWVRRHRRQFPLLERVPHRTMRRRR</sequence>
<keyword evidence="6" id="KW-0735">Signal-anchor</keyword>
<feature type="compositionally biased region" description="Gly residues" evidence="11">
    <location>
        <begin position="158"/>
        <end position="170"/>
    </location>
</feature>
<evidence type="ECO:0000256" key="11">
    <source>
        <dbReference type="SAM" id="MobiDB-lite"/>
    </source>
</evidence>
<dbReference type="GO" id="GO:0000139">
    <property type="term" value="C:Golgi membrane"/>
    <property type="evidence" value="ECO:0007669"/>
    <property type="project" value="UniProtKB-SubCell"/>
</dbReference>
<dbReference type="GO" id="GO:0046354">
    <property type="term" value="P:mannan biosynthetic process"/>
    <property type="evidence" value="ECO:0007669"/>
    <property type="project" value="TreeGrafter"/>
</dbReference>
<keyword evidence="14" id="KW-1185">Reference proteome</keyword>
<feature type="region of interest" description="Disordered" evidence="11">
    <location>
        <begin position="735"/>
        <end position="890"/>
    </location>
</feature>
<evidence type="ECO:0000256" key="8">
    <source>
        <dbReference type="ARBA" id="ARBA00023034"/>
    </source>
</evidence>
<feature type="region of interest" description="Disordered" evidence="11">
    <location>
        <begin position="114"/>
        <end position="180"/>
    </location>
</feature>
<feature type="region of interest" description="Disordered" evidence="11">
    <location>
        <begin position="1489"/>
        <end position="1530"/>
    </location>
</feature>
<feature type="compositionally biased region" description="Acidic residues" evidence="11">
    <location>
        <begin position="788"/>
        <end position="798"/>
    </location>
</feature>
<feature type="compositionally biased region" description="Pro residues" evidence="11">
    <location>
        <begin position="837"/>
        <end position="856"/>
    </location>
</feature>
<dbReference type="OrthoDB" id="548229at2759"/>
<proteinExistence type="inferred from homology"/>
<evidence type="ECO:0000256" key="9">
    <source>
        <dbReference type="ARBA" id="ARBA00023136"/>
    </source>
</evidence>
<protein>
    <submittedName>
        <fullName evidence="13">Uncharacterized protein</fullName>
    </submittedName>
</protein>
<comment type="caution">
    <text evidence="13">The sequence shown here is derived from an EMBL/GenBank/DDBJ whole genome shotgun (WGS) entry which is preliminary data.</text>
</comment>
<feature type="region of interest" description="Disordered" evidence="11">
    <location>
        <begin position="268"/>
        <end position="293"/>
    </location>
</feature>